<dbReference type="Proteomes" id="UP001601059">
    <property type="component" value="Unassembled WGS sequence"/>
</dbReference>
<reference evidence="2 3" key="1">
    <citation type="submission" date="2024-08" db="EMBL/GenBank/DDBJ databases">
        <title>Two novel Cytobacillus novel species.</title>
        <authorList>
            <person name="Liu G."/>
        </authorList>
    </citation>
    <scope>NUCLEOTIDE SEQUENCE [LARGE SCALE GENOMIC DNA]</scope>
    <source>
        <strain evidence="2 3">FJAT-54145</strain>
    </source>
</reference>
<dbReference type="RefSeq" id="WP_389362919.1">
    <property type="nucleotide sequence ID" value="NZ_JBIACK010000011.1"/>
</dbReference>
<organism evidence="2 3">
    <name type="scientific">Cytobacillus spartinae</name>
    <dbReference type="NCBI Taxonomy" id="3299023"/>
    <lineage>
        <taxon>Bacteria</taxon>
        <taxon>Bacillati</taxon>
        <taxon>Bacillota</taxon>
        <taxon>Bacilli</taxon>
        <taxon>Bacillales</taxon>
        <taxon>Bacillaceae</taxon>
        <taxon>Cytobacillus</taxon>
    </lineage>
</organism>
<sequence length="86" mass="10233">MRISVSNKRKFNQLPIMSQIGRIVTEMARIIFILYIVLHIFDIQLVTFKYKYLLVLIGLCIIGFVIEVTFDKKRKLEVKVEALRRF</sequence>
<evidence type="ECO:0000313" key="3">
    <source>
        <dbReference type="Proteomes" id="UP001601059"/>
    </source>
</evidence>
<evidence type="ECO:0000256" key="1">
    <source>
        <dbReference type="SAM" id="Phobius"/>
    </source>
</evidence>
<gene>
    <name evidence="2" type="ORF">ACFYKX_19935</name>
</gene>
<accession>A0ABW6KF34</accession>
<protein>
    <submittedName>
        <fullName evidence="2">Uncharacterized protein</fullName>
    </submittedName>
</protein>
<dbReference type="EMBL" id="JBIACK010000011">
    <property type="protein sequence ID" value="MFE8702880.1"/>
    <property type="molecule type" value="Genomic_DNA"/>
</dbReference>
<feature type="transmembrane region" description="Helical" evidence="1">
    <location>
        <begin position="20"/>
        <end position="40"/>
    </location>
</feature>
<keyword evidence="1" id="KW-0472">Membrane</keyword>
<keyword evidence="1" id="KW-0812">Transmembrane</keyword>
<name>A0ABW6KF34_9BACI</name>
<keyword evidence="1" id="KW-1133">Transmembrane helix</keyword>
<proteinExistence type="predicted"/>
<keyword evidence="3" id="KW-1185">Reference proteome</keyword>
<evidence type="ECO:0000313" key="2">
    <source>
        <dbReference type="EMBL" id="MFE8702880.1"/>
    </source>
</evidence>
<feature type="transmembrane region" description="Helical" evidence="1">
    <location>
        <begin position="52"/>
        <end position="70"/>
    </location>
</feature>
<comment type="caution">
    <text evidence="2">The sequence shown here is derived from an EMBL/GenBank/DDBJ whole genome shotgun (WGS) entry which is preliminary data.</text>
</comment>